<protein>
    <recommendedName>
        <fullName evidence="2">Toxin VasX N-terminal region domain-containing protein</fullName>
    </recommendedName>
</protein>
<dbReference type="Proteomes" id="UP000292307">
    <property type="component" value="Chromosome"/>
</dbReference>
<proteinExistence type="predicted"/>
<feature type="transmembrane region" description="Helical" evidence="1">
    <location>
        <begin position="716"/>
        <end position="739"/>
    </location>
</feature>
<dbReference type="EMBL" id="CP036401">
    <property type="protein sequence ID" value="QBI03253.1"/>
    <property type="molecule type" value="Genomic_DNA"/>
</dbReference>
<organism evidence="3 6">
    <name type="scientific">Pseudoduganella albidiflava</name>
    <dbReference type="NCBI Taxonomy" id="321983"/>
    <lineage>
        <taxon>Bacteria</taxon>
        <taxon>Pseudomonadati</taxon>
        <taxon>Pseudomonadota</taxon>
        <taxon>Betaproteobacteria</taxon>
        <taxon>Burkholderiales</taxon>
        <taxon>Oxalobacteraceae</taxon>
        <taxon>Telluria group</taxon>
        <taxon>Pseudoduganella</taxon>
    </lineage>
</organism>
<dbReference type="NCBIfam" id="NF041559">
    <property type="entry name" value="BTH_I2691_fam"/>
    <property type="match status" value="1"/>
</dbReference>
<reference evidence="3" key="1">
    <citation type="journal article" date="2014" name="Int. J. Syst. Evol. Microbiol.">
        <title>Complete genome sequence of Corynebacterium casei LMG S-19264T (=DSM 44701T), isolated from a smear-ripened cheese.</title>
        <authorList>
            <consortium name="US DOE Joint Genome Institute (JGI-PGF)"/>
            <person name="Walter F."/>
            <person name="Albersmeier A."/>
            <person name="Kalinowski J."/>
            <person name="Ruckert C."/>
        </authorList>
    </citation>
    <scope>NUCLEOTIDE SEQUENCE</scope>
    <source>
        <strain evidence="3">KCTC 12343</strain>
    </source>
</reference>
<dbReference type="InterPro" id="IPR048126">
    <property type="entry name" value="Toxin_VasX"/>
</dbReference>
<feature type="domain" description="Toxin VasX N-terminal region" evidence="2">
    <location>
        <begin position="6"/>
        <end position="163"/>
    </location>
</feature>
<keyword evidence="1" id="KW-1133">Transmembrane helix</keyword>
<reference evidence="3" key="3">
    <citation type="submission" date="2022-12" db="EMBL/GenBank/DDBJ databases">
        <authorList>
            <person name="Sun Q."/>
            <person name="Kim S."/>
        </authorList>
    </citation>
    <scope>NUCLEOTIDE SEQUENCE</scope>
    <source>
        <strain evidence="3">KCTC 12343</strain>
    </source>
</reference>
<dbReference type="CDD" id="cd20707">
    <property type="entry name" value="MIX_III"/>
    <property type="match status" value="1"/>
</dbReference>
<dbReference type="InterPro" id="IPR046864">
    <property type="entry name" value="VasX_N"/>
</dbReference>
<sequence>MTNINCSYCGRKGLLLYPVRYAVACPNGQKDVPGLSGNFKIIGAPQNAAPAKYTLRALRPGYLYTYEEKLKRLKAYIVLPQGALWEFPVEYVPIVNPYSMNGCCLDRVSAALSYCIDVDPLSCEMMGNIWIGWSSSIWTKKSVNKVSDGNWRKKHMQSIDIQEMLVGSAPHAGNFKEVSKNVPQFSAEDTELKKAFDFSSILASHDISIKEHYTALERVMEERCPYGGFIVAVNDPVGITNDLSELTSPTHHAGFDEEIFRGHMCGQLIRSVENAIRNDARDEFKKDILFRRVLENDPEAVTGDSIRYLWNVVKAGGVNKYSAQQKAEKKKYGDSQKGKMKAAEERAWREFTSHGDGESFLDAERIRSFPSRYVDAAKKYEPTSLTLANLHCSWLKSLQLSNWMSGVHDPEDIRSGSAYRESLAQCIGNGITTSACQEKLEEWLTSGDISSSGNLFARALLFNQEELIDAAMIDIRGSDFKPKYLLSLYKQVLGRIPKHEANRLVDRLVLTTAGFLARALGQARSIAMRNLVTAGLVLHGKTMIKPSGLTREQLSHWILDSAKAQGVQLQQLSFESNINAQREAKRVLPRYPAAPVVCAFELDVENLKLERKIDTGILKTVKIPDLELVKNWFQNGDVNAGSVGVVLQLLALYYINEDRMRADEVDRNTQNMKVAVASLAVGAAALEAAATALQKLPDNPLSKFIVNQWKFSTNGISYGIQTGKFFGALASGLSALFDFKNAYGAFNDGDIVLMNLYIVNASLAIGLAIAGFKWTAVIYWPLFIAAFCLTIFISTIRPPAIKKWLARSYFSISNASDSEGRYSSIDEELEAFNGAIGV</sequence>
<keyword evidence="1" id="KW-0812">Transmembrane</keyword>
<evidence type="ECO:0000313" key="5">
    <source>
        <dbReference type="Proteomes" id="UP000292307"/>
    </source>
</evidence>
<feature type="transmembrane region" description="Helical" evidence="1">
    <location>
        <begin position="778"/>
        <end position="796"/>
    </location>
</feature>
<evidence type="ECO:0000313" key="6">
    <source>
        <dbReference type="Proteomes" id="UP000628442"/>
    </source>
</evidence>
<keyword evidence="1" id="KW-0472">Membrane</keyword>
<feature type="transmembrane region" description="Helical" evidence="1">
    <location>
        <begin position="676"/>
        <end position="696"/>
    </location>
</feature>
<name>A0A411X2Z2_9BURK</name>
<evidence type="ECO:0000256" key="1">
    <source>
        <dbReference type="SAM" id="Phobius"/>
    </source>
</evidence>
<evidence type="ECO:0000313" key="4">
    <source>
        <dbReference type="EMBL" id="QBI03253.1"/>
    </source>
</evidence>
<feature type="transmembrane region" description="Helical" evidence="1">
    <location>
        <begin position="638"/>
        <end position="655"/>
    </location>
</feature>
<dbReference type="AlphaFoldDB" id="A0A411X2Z2"/>
<feature type="transmembrane region" description="Helical" evidence="1">
    <location>
        <begin position="751"/>
        <end position="772"/>
    </location>
</feature>
<keyword evidence="5" id="KW-1185">Reference proteome</keyword>
<dbReference type="OrthoDB" id="8664525at2"/>
<dbReference type="EMBL" id="BMWV01000025">
    <property type="protein sequence ID" value="GGY69167.1"/>
    <property type="molecule type" value="Genomic_DNA"/>
</dbReference>
<gene>
    <name evidence="4" type="ORF">EYF70_22290</name>
    <name evidence="3" type="ORF">GCM10007387_59040</name>
</gene>
<evidence type="ECO:0000259" key="2">
    <source>
        <dbReference type="Pfam" id="PF20249"/>
    </source>
</evidence>
<dbReference type="RefSeq" id="WP_131147356.1">
    <property type="nucleotide sequence ID" value="NZ_BMWV01000025.1"/>
</dbReference>
<reference evidence="4 5" key="2">
    <citation type="submission" date="2019-02" db="EMBL/GenBank/DDBJ databases">
        <title>Draft Genome Sequences of Six Type Strains of the Genus Massilia.</title>
        <authorList>
            <person name="Miess H."/>
            <person name="Frediansyhah A."/>
            <person name="Gross H."/>
        </authorList>
    </citation>
    <scope>NUCLEOTIDE SEQUENCE [LARGE SCALE GENOMIC DNA]</scope>
    <source>
        <strain evidence="4 5">DSM 17472</strain>
    </source>
</reference>
<accession>A0A411X2Z2</accession>
<dbReference type="Proteomes" id="UP000628442">
    <property type="component" value="Unassembled WGS sequence"/>
</dbReference>
<dbReference type="Pfam" id="PF20249">
    <property type="entry name" value="VasX_N"/>
    <property type="match status" value="1"/>
</dbReference>
<evidence type="ECO:0000313" key="3">
    <source>
        <dbReference type="EMBL" id="GGY69167.1"/>
    </source>
</evidence>